<accession>A0AAW1T989</accession>
<dbReference type="AlphaFoldDB" id="A0AAW1T989"/>
<dbReference type="PANTHER" id="PTHR34071">
    <property type="entry name" value="5-NITROIMIDAZOLE ANTIBIOTICS RESISTANCE PROTEIN, NIMA-FAMILY-RELATED PROTEIN-RELATED"/>
    <property type="match status" value="1"/>
</dbReference>
<evidence type="ECO:0008006" key="4">
    <source>
        <dbReference type="Google" id="ProtNLM"/>
    </source>
</evidence>
<dbReference type="InterPro" id="IPR012349">
    <property type="entry name" value="Split_barrel_FMN-bd"/>
</dbReference>
<dbReference type="SUPFAM" id="SSF50475">
    <property type="entry name" value="FMN-binding split barrel"/>
    <property type="match status" value="1"/>
</dbReference>
<comment type="caution">
    <text evidence="2">The sequence shown here is derived from an EMBL/GenBank/DDBJ whole genome shotgun (WGS) entry which is preliminary data.</text>
</comment>
<dbReference type="Proteomes" id="UP001485043">
    <property type="component" value="Unassembled WGS sequence"/>
</dbReference>
<keyword evidence="3" id="KW-1185">Reference proteome</keyword>
<dbReference type="Gene3D" id="2.30.110.10">
    <property type="entry name" value="Electron Transport, Fmn-binding Protein, Chain A"/>
    <property type="match status" value="1"/>
</dbReference>
<evidence type="ECO:0000313" key="3">
    <source>
        <dbReference type="Proteomes" id="UP001485043"/>
    </source>
</evidence>
<proteinExistence type="predicted"/>
<protein>
    <recommendedName>
        <fullName evidence="4">Flavin-nucleotide-binding protein</fullName>
    </recommendedName>
</protein>
<evidence type="ECO:0000256" key="1">
    <source>
        <dbReference type="SAM" id="MobiDB-lite"/>
    </source>
</evidence>
<dbReference type="PANTHER" id="PTHR34071:SF2">
    <property type="entry name" value="FLAVIN-NUCLEOTIDE-BINDING PROTEIN"/>
    <property type="match status" value="1"/>
</dbReference>
<dbReference type="InterPro" id="IPR024747">
    <property type="entry name" value="Pyridox_Oxase-rel"/>
</dbReference>
<organism evidence="2 3">
    <name type="scientific">Apatococcus fuscideae</name>
    <dbReference type="NCBI Taxonomy" id="2026836"/>
    <lineage>
        <taxon>Eukaryota</taxon>
        <taxon>Viridiplantae</taxon>
        <taxon>Chlorophyta</taxon>
        <taxon>core chlorophytes</taxon>
        <taxon>Trebouxiophyceae</taxon>
        <taxon>Chlorellales</taxon>
        <taxon>Chlorellaceae</taxon>
        <taxon>Apatococcus</taxon>
    </lineage>
</organism>
<reference evidence="2 3" key="1">
    <citation type="journal article" date="2024" name="Nat. Commun.">
        <title>Phylogenomics reveals the evolutionary origins of lichenization in chlorophyte algae.</title>
        <authorList>
            <person name="Puginier C."/>
            <person name="Libourel C."/>
            <person name="Otte J."/>
            <person name="Skaloud P."/>
            <person name="Haon M."/>
            <person name="Grisel S."/>
            <person name="Petersen M."/>
            <person name="Berrin J.G."/>
            <person name="Delaux P.M."/>
            <person name="Dal Grande F."/>
            <person name="Keller J."/>
        </authorList>
    </citation>
    <scope>NUCLEOTIDE SEQUENCE [LARGE SCALE GENOMIC DNA]</scope>
    <source>
        <strain evidence="2 3">SAG 2523</strain>
    </source>
</reference>
<sequence>MTTDLDGSYKVTPVTKVRRLPARSTYEKLQIDEIFEEGLTCHVAFVANGRPCCIPMAYAKLEDKLYVHGSIASRLLKSMKGGLEVCITVTLLDGLVLARSGFHHSMNYRSVMAFGTAEPVTDEGEKERVLAAMVDHIIPGRNAQIRQPTPAELRATSLLALQLEEVSAKVRTGPPKDDEADYALPVWAGTLPLSTAVAGSPEADPRLPASTEMPSNVREYSRKPAAS</sequence>
<dbReference type="EMBL" id="JALJOV010000239">
    <property type="protein sequence ID" value="KAK9865536.1"/>
    <property type="molecule type" value="Genomic_DNA"/>
</dbReference>
<evidence type="ECO:0000313" key="2">
    <source>
        <dbReference type="EMBL" id="KAK9865536.1"/>
    </source>
</evidence>
<feature type="region of interest" description="Disordered" evidence="1">
    <location>
        <begin position="197"/>
        <end position="227"/>
    </location>
</feature>
<name>A0AAW1T989_9CHLO</name>
<gene>
    <name evidence="2" type="ORF">WJX84_001315</name>
</gene>
<dbReference type="Pfam" id="PF12900">
    <property type="entry name" value="Pyridox_ox_2"/>
    <property type="match status" value="1"/>
</dbReference>